<keyword evidence="1" id="KW-0732">Signal</keyword>
<evidence type="ECO:0000313" key="3">
    <source>
        <dbReference type="Proteomes" id="UP001174997"/>
    </source>
</evidence>
<sequence>MLAIVTYLAGILALCGAFHSAPSVLADSVAPRQESDHIYQWTCGLHRKAAIKYRVQEGIDYLHKLSGTPENGANSCGRVSCSYDAAIIWCNNTTEPMKTTWEKIAKGAQFLVDHCPTEDDRGVEGRARYSDHWEVRVYADSC</sequence>
<feature type="chain" id="PRO_5041362911" evidence="1">
    <location>
        <begin position="27"/>
        <end position="142"/>
    </location>
</feature>
<proteinExistence type="predicted"/>
<dbReference type="AlphaFoldDB" id="A0AA39YW61"/>
<dbReference type="Proteomes" id="UP001174997">
    <property type="component" value="Unassembled WGS sequence"/>
</dbReference>
<organism evidence="2 3">
    <name type="scientific">Cercophora samala</name>
    <dbReference type="NCBI Taxonomy" id="330535"/>
    <lineage>
        <taxon>Eukaryota</taxon>
        <taxon>Fungi</taxon>
        <taxon>Dikarya</taxon>
        <taxon>Ascomycota</taxon>
        <taxon>Pezizomycotina</taxon>
        <taxon>Sordariomycetes</taxon>
        <taxon>Sordariomycetidae</taxon>
        <taxon>Sordariales</taxon>
        <taxon>Lasiosphaeriaceae</taxon>
        <taxon>Cercophora</taxon>
    </lineage>
</organism>
<name>A0AA39YW61_9PEZI</name>
<evidence type="ECO:0000313" key="2">
    <source>
        <dbReference type="EMBL" id="KAK0659699.1"/>
    </source>
</evidence>
<accession>A0AA39YW61</accession>
<gene>
    <name evidence="2" type="ORF">QBC41DRAFT_341314</name>
</gene>
<reference evidence="2" key="1">
    <citation type="submission" date="2023-06" db="EMBL/GenBank/DDBJ databases">
        <title>Genome-scale phylogeny and comparative genomics of the fungal order Sordariales.</title>
        <authorList>
            <consortium name="Lawrence Berkeley National Laboratory"/>
            <person name="Hensen N."/>
            <person name="Bonometti L."/>
            <person name="Westerberg I."/>
            <person name="Brannstrom I.O."/>
            <person name="Guillou S."/>
            <person name="Cros-Aarteil S."/>
            <person name="Calhoun S."/>
            <person name="Haridas S."/>
            <person name="Kuo A."/>
            <person name="Mondo S."/>
            <person name="Pangilinan J."/>
            <person name="Riley R."/>
            <person name="Labutti K."/>
            <person name="Andreopoulos B."/>
            <person name="Lipzen A."/>
            <person name="Chen C."/>
            <person name="Yanf M."/>
            <person name="Daum C."/>
            <person name="Ng V."/>
            <person name="Clum A."/>
            <person name="Steindorff A."/>
            <person name="Ohm R."/>
            <person name="Martin F."/>
            <person name="Silar P."/>
            <person name="Natvig D."/>
            <person name="Lalanne C."/>
            <person name="Gautier V."/>
            <person name="Ament-Velasquez S.L."/>
            <person name="Kruys A."/>
            <person name="Hutchinson M.I."/>
            <person name="Powell A.J."/>
            <person name="Barry K."/>
            <person name="Miller A.N."/>
            <person name="Grigoriev I.V."/>
            <person name="Debuchy R."/>
            <person name="Gladieux P."/>
            <person name="Thoren M.H."/>
            <person name="Johannesson H."/>
        </authorList>
    </citation>
    <scope>NUCLEOTIDE SEQUENCE</scope>
    <source>
        <strain evidence="2">CBS 307.81</strain>
    </source>
</reference>
<dbReference type="PANTHER" id="PTHR35605:SF1">
    <property type="entry name" value="ECP2 EFFECTOR PROTEIN DOMAIN-CONTAINING PROTEIN-RELATED"/>
    <property type="match status" value="1"/>
</dbReference>
<keyword evidence="3" id="KW-1185">Reference proteome</keyword>
<evidence type="ECO:0000256" key="1">
    <source>
        <dbReference type="SAM" id="SignalP"/>
    </source>
</evidence>
<comment type="caution">
    <text evidence="2">The sequence shown here is derived from an EMBL/GenBank/DDBJ whole genome shotgun (WGS) entry which is preliminary data.</text>
</comment>
<dbReference type="PANTHER" id="PTHR35605">
    <property type="entry name" value="ECP2 EFFECTOR PROTEIN DOMAIN-CONTAINING PROTEIN-RELATED"/>
    <property type="match status" value="1"/>
</dbReference>
<feature type="signal peptide" evidence="1">
    <location>
        <begin position="1"/>
        <end position="26"/>
    </location>
</feature>
<protein>
    <submittedName>
        <fullName evidence="2">Uncharacterized protein</fullName>
    </submittedName>
</protein>
<dbReference type="EMBL" id="JAULSY010000180">
    <property type="protein sequence ID" value="KAK0659699.1"/>
    <property type="molecule type" value="Genomic_DNA"/>
</dbReference>